<evidence type="ECO:0000256" key="4">
    <source>
        <dbReference type="ARBA" id="ARBA00022857"/>
    </source>
</evidence>
<evidence type="ECO:0000256" key="3">
    <source>
        <dbReference type="ARBA" id="ARBA00022605"/>
    </source>
</evidence>
<organism evidence="12 13">
    <name type="scientific">Legionella jamestowniensis</name>
    <dbReference type="NCBI Taxonomy" id="455"/>
    <lineage>
        <taxon>Bacteria</taxon>
        <taxon>Pseudomonadati</taxon>
        <taxon>Pseudomonadota</taxon>
        <taxon>Gammaproteobacteria</taxon>
        <taxon>Legionellales</taxon>
        <taxon>Legionellaceae</taxon>
        <taxon>Legionella</taxon>
    </lineage>
</organism>
<dbReference type="InterPro" id="IPR011342">
    <property type="entry name" value="Shikimate_DH"/>
</dbReference>
<dbReference type="InterPro" id="IPR036291">
    <property type="entry name" value="NAD(P)-bd_dom_sf"/>
</dbReference>
<evidence type="ECO:0000256" key="2">
    <source>
        <dbReference type="ARBA" id="ARBA00012962"/>
    </source>
</evidence>
<dbReference type="SUPFAM" id="SSF53223">
    <property type="entry name" value="Aminoacid dehydrogenase-like, N-terminal domain"/>
    <property type="match status" value="1"/>
</dbReference>
<feature type="binding site" evidence="8">
    <location>
        <position position="240"/>
    </location>
    <ligand>
        <name>shikimate</name>
        <dbReference type="ChEBI" id="CHEBI:36208"/>
    </ligand>
</feature>
<dbReference type="Gene3D" id="3.40.50.720">
    <property type="entry name" value="NAD(P)-binding Rossmann-like Domain"/>
    <property type="match status" value="1"/>
</dbReference>
<keyword evidence="13" id="KW-1185">Reference proteome</keyword>
<protein>
    <recommendedName>
        <fullName evidence="2 8">Shikimate dehydrogenase (NADP(+))</fullName>
        <shortName evidence="8">SDH</shortName>
        <ecNumber evidence="2 8">1.1.1.25</ecNumber>
    </recommendedName>
</protein>
<dbReference type="Pfam" id="PF18317">
    <property type="entry name" value="SDH_C"/>
    <property type="match status" value="1"/>
</dbReference>
<evidence type="ECO:0000259" key="11">
    <source>
        <dbReference type="Pfam" id="PF18317"/>
    </source>
</evidence>
<dbReference type="Gene3D" id="3.40.50.10860">
    <property type="entry name" value="Leucine Dehydrogenase, chain A, domain 1"/>
    <property type="match status" value="1"/>
</dbReference>
<feature type="binding site" evidence="8">
    <location>
        <position position="87"/>
    </location>
    <ligand>
        <name>shikimate</name>
        <dbReference type="ChEBI" id="CHEBI:36208"/>
    </ligand>
</feature>
<dbReference type="SUPFAM" id="SSF51735">
    <property type="entry name" value="NAD(P)-binding Rossmann-fold domains"/>
    <property type="match status" value="1"/>
</dbReference>
<dbReference type="HAMAP" id="MF_00222">
    <property type="entry name" value="Shikimate_DH_AroE"/>
    <property type="match status" value="1"/>
</dbReference>
<dbReference type="Pfam" id="PF01488">
    <property type="entry name" value="Shikimate_DH"/>
    <property type="match status" value="1"/>
</dbReference>
<accession>A0ABX2XTB5</accession>
<feature type="domain" description="SDH C-terminal" evidence="11">
    <location>
        <begin position="233"/>
        <end position="263"/>
    </location>
</feature>
<proteinExistence type="inferred from homology"/>
<feature type="domain" description="Shikimate dehydrogenase substrate binding N-terminal" evidence="10">
    <location>
        <begin position="7"/>
        <end position="89"/>
    </location>
</feature>
<dbReference type="NCBIfam" id="TIGR00507">
    <property type="entry name" value="aroE"/>
    <property type="match status" value="1"/>
</dbReference>
<dbReference type="InterPro" id="IPR046346">
    <property type="entry name" value="Aminoacid_DH-like_N_sf"/>
</dbReference>
<feature type="binding site" evidence="8">
    <location>
        <begin position="149"/>
        <end position="154"/>
    </location>
    <ligand>
        <name>NADP(+)</name>
        <dbReference type="ChEBI" id="CHEBI:58349"/>
    </ligand>
</feature>
<evidence type="ECO:0000259" key="9">
    <source>
        <dbReference type="Pfam" id="PF01488"/>
    </source>
</evidence>
<dbReference type="InterPro" id="IPR022893">
    <property type="entry name" value="Shikimate_DH_fam"/>
</dbReference>
<dbReference type="EMBL" id="LYOZ01000026">
    <property type="protein sequence ID" value="OCH97723.1"/>
    <property type="molecule type" value="Genomic_DNA"/>
</dbReference>
<evidence type="ECO:0000313" key="12">
    <source>
        <dbReference type="EMBL" id="OCH97723.1"/>
    </source>
</evidence>
<reference evidence="12 13" key="1">
    <citation type="submission" date="2016-05" db="EMBL/GenBank/DDBJ databases">
        <authorList>
            <person name="Prochazka B."/>
            <person name="Indra A."/>
            <person name="Hasenberger P."/>
            <person name="Blaschitz M."/>
            <person name="Wagner L."/>
            <person name="Wewalka G."/>
            <person name="Sorschag S."/>
            <person name="Schmid D."/>
            <person name="Ruppitsch W."/>
        </authorList>
    </citation>
    <scope>NUCLEOTIDE SEQUENCE [LARGE SCALE GENOMIC DNA]</scope>
    <source>
        <strain evidence="12 13">974010_12</strain>
    </source>
</reference>
<dbReference type="InterPro" id="IPR013708">
    <property type="entry name" value="Shikimate_DH-bd_N"/>
</dbReference>
<dbReference type="NCBIfam" id="NF001310">
    <property type="entry name" value="PRK00258.1-2"/>
    <property type="match status" value="1"/>
</dbReference>
<dbReference type="Pfam" id="PF08501">
    <property type="entry name" value="Shikimate_dh_N"/>
    <property type="match status" value="1"/>
</dbReference>
<comment type="catalytic activity">
    <reaction evidence="7 8">
        <text>shikimate + NADP(+) = 3-dehydroshikimate + NADPH + H(+)</text>
        <dbReference type="Rhea" id="RHEA:17737"/>
        <dbReference type="ChEBI" id="CHEBI:15378"/>
        <dbReference type="ChEBI" id="CHEBI:16630"/>
        <dbReference type="ChEBI" id="CHEBI:36208"/>
        <dbReference type="ChEBI" id="CHEBI:57783"/>
        <dbReference type="ChEBI" id="CHEBI:58349"/>
        <dbReference type="EC" id="1.1.1.25"/>
    </reaction>
</comment>
<dbReference type="InterPro" id="IPR006151">
    <property type="entry name" value="Shikm_DH/Glu-tRNA_Rdtase"/>
</dbReference>
<evidence type="ECO:0000256" key="1">
    <source>
        <dbReference type="ARBA" id="ARBA00004871"/>
    </source>
</evidence>
<dbReference type="PANTHER" id="PTHR21089">
    <property type="entry name" value="SHIKIMATE DEHYDROGENASE"/>
    <property type="match status" value="1"/>
</dbReference>
<feature type="binding site" evidence="8">
    <location>
        <begin position="15"/>
        <end position="17"/>
    </location>
    <ligand>
        <name>shikimate</name>
        <dbReference type="ChEBI" id="CHEBI:36208"/>
    </ligand>
</feature>
<keyword evidence="6 8" id="KW-0057">Aromatic amino acid biosynthesis</keyword>
<comment type="function">
    <text evidence="8">Involved in the biosynthesis of the chorismate, which leads to the biosynthesis of aromatic amino acids. Catalyzes the reversible NADPH linked reduction of 3-dehydroshikimate (DHSA) to yield shikimate (SA).</text>
</comment>
<dbReference type="PANTHER" id="PTHR21089:SF1">
    <property type="entry name" value="BIFUNCTIONAL 3-DEHYDROQUINATE DEHYDRATASE_SHIKIMATE DEHYDROGENASE, CHLOROPLASTIC"/>
    <property type="match status" value="1"/>
</dbReference>
<evidence type="ECO:0000256" key="7">
    <source>
        <dbReference type="ARBA" id="ARBA00049442"/>
    </source>
</evidence>
<feature type="binding site" evidence="8">
    <location>
        <position position="209"/>
    </location>
    <ligand>
        <name>NADP(+)</name>
        <dbReference type="ChEBI" id="CHEBI:58349"/>
    </ligand>
</feature>
<comment type="subunit">
    <text evidence="8">Homodimer.</text>
</comment>
<feature type="binding site" evidence="8">
    <location>
        <position position="211"/>
    </location>
    <ligand>
        <name>shikimate</name>
        <dbReference type="ChEBI" id="CHEBI:36208"/>
    </ligand>
</feature>
<feature type="binding site" evidence="8">
    <location>
        <position position="62"/>
    </location>
    <ligand>
        <name>shikimate</name>
        <dbReference type="ChEBI" id="CHEBI:36208"/>
    </ligand>
</feature>
<comment type="caution">
    <text evidence="8">Lacks conserved residue(s) required for the propagation of feature annotation.</text>
</comment>
<feature type="binding site" evidence="8">
    <location>
        <begin position="125"/>
        <end position="129"/>
    </location>
    <ligand>
        <name>NADP(+)</name>
        <dbReference type="ChEBI" id="CHEBI:58349"/>
    </ligand>
</feature>
<keyword evidence="3 8" id="KW-0028">Amino-acid biosynthesis</keyword>
<sequence length="275" mass="30708">MQNLFAVMGNPVAHSLSPFIHQQFAKQTKQSLVYEKKWVAEDCFEVQVSNFFAKGGKGLNITLPFKERAFAMAETKTSRCLKAKAANTLWMQEELLCADNTDGIGLIKDLSRYIQLDDKKVLVLGAGGAARGIMGPLLDSGIAELTLANRTLEKAKILHEEFPTIFYCSFQELKERFDLIINATSASLSKETLSLPLDILHPTTYCYDLAYNMQEPTSFVKWAHAHHCRGTDGLGMLVEQAAEAFFIWHGVRVETEVVLAKLRSSDYQALLRSAP</sequence>
<dbReference type="RefSeq" id="WP_058449616.1">
    <property type="nucleotide sequence ID" value="NZ_CAAAJF010000008.1"/>
</dbReference>
<dbReference type="CDD" id="cd01065">
    <property type="entry name" value="NAD_bind_Shikimate_DH"/>
    <property type="match status" value="1"/>
</dbReference>
<evidence type="ECO:0000256" key="8">
    <source>
        <dbReference type="HAMAP-Rule" id="MF_00222"/>
    </source>
</evidence>
<dbReference type="InterPro" id="IPR041121">
    <property type="entry name" value="SDH_C"/>
</dbReference>
<gene>
    <name evidence="8" type="primary">aroE</name>
    <name evidence="12" type="ORF">A8135_02475</name>
</gene>
<name>A0ABX2XTB5_9GAMM</name>
<keyword evidence="5 8" id="KW-0560">Oxidoreductase</keyword>
<evidence type="ECO:0000259" key="10">
    <source>
        <dbReference type="Pfam" id="PF08501"/>
    </source>
</evidence>
<dbReference type="EC" id="1.1.1.25" evidence="2 8"/>
<comment type="caution">
    <text evidence="12">The sequence shown here is derived from an EMBL/GenBank/DDBJ whole genome shotgun (WGS) entry which is preliminary data.</text>
</comment>
<evidence type="ECO:0000256" key="6">
    <source>
        <dbReference type="ARBA" id="ARBA00023141"/>
    </source>
</evidence>
<keyword evidence="4 8" id="KW-0521">NADP</keyword>
<feature type="domain" description="Quinate/shikimate 5-dehydrogenase/glutamyl-tRNA reductase" evidence="9">
    <location>
        <begin position="115"/>
        <end position="187"/>
    </location>
</feature>
<feature type="binding site" evidence="8">
    <location>
        <position position="233"/>
    </location>
    <ligand>
        <name>NADP(+)</name>
        <dbReference type="ChEBI" id="CHEBI:58349"/>
    </ligand>
</feature>
<comment type="pathway">
    <text evidence="1 8">Metabolic intermediate biosynthesis; chorismate biosynthesis; chorismate from D-erythrose 4-phosphate and phosphoenolpyruvate: step 4/7.</text>
</comment>
<evidence type="ECO:0000313" key="13">
    <source>
        <dbReference type="Proteomes" id="UP000093336"/>
    </source>
</evidence>
<feature type="binding site" evidence="8">
    <location>
        <position position="102"/>
    </location>
    <ligand>
        <name>shikimate</name>
        <dbReference type="ChEBI" id="CHEBI:36208"/>
    </ligand>
</feature>
<evidence type="ECO:0000256" key="5">
    <source>
        <dbReference type="ARBA" id="ARBA00023002"/>
    </source>
</evidence>
<comment type="similarity">
    <text evidence="8">Belongs to the shikimate dehydrogenase family.</text>
</comment>
<dbReference type="Proteomes" id="UP000093336">
    <property type="component" value="Unassembled WGS sequence"/>
</dbReference>
<feature type="active site" description="Proton acceptor" evidence="8">
    <location>
        <position position="66"/>
    </location>
</feature>